<dbReference type="Proteomes" id="UP000004382">
    <property type="component" value="Unassembled WGS sequence"/>
</dbReference>
<name>H1KNR0_METEX</name>
<gene>
    <name evidence="2" type="ORF">MetexDRAFT_4273</name>
</gene>
<organism evidence="2 3">
    <name type="scientific">Methylorubrum extorquens DSM 13060</name>
    <dbReference type="NCBI Taxonomy" id="882800"/>
    <lineage>
        <taxon>Bacteria</taxon>
        <taxon>Pseudomonadati</taxon>
        <taxon>Pseudomonadota</taxon>
        <taxon>Alphaproteobacteria</taxon>
        <taxon>Hyphomicrobiales</taxon>
        <taxon>Methylobacteriaceae</taxon>
        <taxon>Methylorubrum</taxon>
    </lineage>
</organism>
<accession>H1KNR0</accession>
<dbReference type="AlphaFoldDB" id="H1KNR0"/>
<evidence type="ECO:0000313" key="2">
    <source>
        <dbReference type="EMBL" id="EHP90832.1"/>
    </source>
</evidence>
<reference evidence="2 3" key="1">
    <citation type="submission" date="2011-09" db="EMBL/GenBank/DDBJ databases">
        <title>The draft genome of Methylobacterium extorquens DSM 13060.</title>
        <authorList>
            <consortium name="US DOE Joint Genome Institute (JGI-PGF)"/>
            <person name="Lucas S."/>
            <person name="Han J."/>
            <person name="Lapidus A."/>
            <person name="Cheng J.-F."/>
            <person name="Goodwin L."/>
            <person name="Pitluck S."/>
            <person name="Peters L."/>
            <person name="Land M.L."/>
            <person name="Hauser L."/>
            <person name="Koskimaki J."/>
            <person name="Halonen O."/>
            <person name="Pirttila A."/>
            <person name="Frank C."/>
            <person name="Woyke T.J."/>
        </authorList>
    </citation>
    <scope>NUCLEOTIDE SEQUENCE [LARGE SCALE GENOMIC DNA]</scope>
    <source>
        <strain evidence="2 3">DSM 13060</strain>
    </source>
</reference>
<evidence type="ECO:0000313" key="3">
    <source>
        <dbReference type="Proteomes" id="UP000004382"/>
    </source>
</evidence>
<feature type="region of interest" description="Disordered" evidence="1">
    <location>
        <begin position="75"/>
        <end position="95"/>
    </location>
</feature>
<comment type="caution">
    <text evidence="2">The sequence shown here is derived from an EMBL/GenBank/DDBJ whole genome shotgun (WGS) entry which is preliminary data.</text>
</comment>
<proteinExistence type="predicted"/>
<evidence type="ECO:0000256" key="1">
    <source>
        <dbReference type="SAM" id="MobiDB-lite"/>
    </source>
</evidence>
<sequence>MTEAPDLWIEVQAVEHVVDPTSGAHRMRVRFECGTDDGLLCEWAIWIPHEQSLDRAVDLARKELHRVSYLLARNGREGEPERSAPRVERPPHSRG</sequence>
<dbReference type="EMBL" id="AGJK01000149">
    <property type="protein sequence ID" value="EHP90832.1"/>
    <property type="molecule type" value="Genomic_DNA"/>
</dbReference>
<protein>
    <submittedName>
        <fullName evidence="2">Uncharacterized protein</fullName>
    </submittedName>
</protein>